<dbReference type="InterPro" id="IPR009056">
    <property type="entry name" value="Cyt_c-like_dom"/>
</dbReference>
<keyword evidence="16" id="KW-1185">Reference proteome</keyword>
<dbReference type="PROSITE" id="PS51007">
    <property type="entry name" value="CYTC"/>
    <property type="match status" value="2"/>
</dbReference>
<dbReference type="GO" id="GO:0042597">
    <property type="term" value="C:periplasmic space"/>
    <property type="evidence" value="ECO:0007669"/>
    <property type="project" value="UniProtKB-SubCell"/>
</dbReference>
<dbReference type="KEGG" id="asem:NNL22_12980"/>
<proteinExistence type="predicted"/>
<gene>
    <name evidence="15" type="ORF">NNL22_12980</name>
</gene>
<evidence type="ECO:0000256" key="12">
    <source>
        <dbReference type="PIRSR" id="PIRSR000005-2"/>
    </source>
</evidence>
<dbReference type="GO" id="GO:0020037">
    <property type="term" value="F:heme binding"/>
    <property type="evidence" value="ECO:0007669"/>
    <property type="project" value="InterPro"/>
</dbReference>
<evidence type="ECO:0000256" key="13">
    <source>
        <dbReference type="SAM" id="SignalP"/>
    </source>
</evidence>
<feature type="binding site" description="covalent" evidence="11">
    <location>
        <position position="133"/>
    </location>
    <ligand>
        <name>heme c</name>
        <dbReference type="ChEBI" id="CHEBI:61717"/>
        <label>2</label>
    </ligand>
</feature>
<evidence type="ECO:0000256" key="5">
    <source>
        <dbReference type="ARBA" id="ARBA00022729"/>
    </source>
</evidence>
<dbReference type="EMBL" id="CP101527">
    <property type="protein sequence ID" value="UZW73938.1"/>
    <property type="molecule type" value="Genomic_DNA"/>
</dbReference>
<feature type="binding site" description="axial binding residue" evidence="12">
    <location>
        <position position="178"/>
    </location>
    <ligand>
        <name>heme c</name>
        <dbReference type="ChEBI" id="CHEBI:61717"/>
        <label>2</label>
    </ligand>
    <ligandPart>
        <name>Fe</name>
        <dbReference type="ChEBI" id="CHEBI:18248"/>
    </ligandPart>
</feature>
<comment type="subcellular location">
    <subcellularLocation>
        <location evidence="1">Periplasm</location>
    </subcellularLocation>
</comment>
<dbReference type="PANTHER" id="PTHR33751:SF9">
    <property type="entry name" value="CYTOCHROME C4"/>
    <property type="match status" value="1"/>
</dbReference>
<keyword evidence="3 11" id="KW-0349">Heme</keyword>
<evidence type="ECO:0000259" key="14">
    <source>
        <dbReference type="PROSITE" id="PS51007"/>
    </source>
</evidence>
<feature type="binding site" description="axial binding residue" evidence="12">
    <location>
        <position position="77"/>
    </location>
    <ligand>
        <name>heme c</name>
        <dbReference type="ChEBI" id="CHEBI:61717"/>
        <label>1</label>
    </ligand>
    <ligandPart>
        <name>Fe</name>
        <dbReference type="ChEBI" id="CHEBI:18248"/>
    </ligandPart>
</feature>
<protein>
    <recommendedName>
        <fullName evidence="10">Cytochrome c4</fullName>
    </recommendedName>
</protein>
<evidence type="ECO:0000313" key="15">
    <source>
        <dbReference type="EMBL" id="UZW73938.1"/>
    </source>
</evidence>
<dbReference type="Gene3D" id="1.10.760.10">
    <property type="entry name" value="Cytochrome c-like domain"/>
    <property type="match status" value="2"/>
</dbReference>
<evidence type="ECO:0000313" key="16">
    <source>
        <dbReference type="Proteomes" id="UP001164472"/>
    </source>
</evidence>
<feature type="domain" description="Cytochrome c" evidence="14">
    <location>
        <begin position="109"/>
        <end position="201"/>
    </location>
</feature>
<keyword evidence="7" id="KW-0249">Electron transport</keyword>
<feature type="binding site" description="covalent" evidence="11">
    <location>
        <position position="37"/>
    </location>
    <ligand>
        <name>heme c</name>
        <dbReference type="ChEBI" id="CHEBI:61717"/>
        <label>1</label>
    </ligand>
</feature>
<dbReference type="FunFam" id="1.10.760.10:FF:000016">
    <property type="entry name" value="Cytochrome c4"/>
    <property type="match status" value="1"/>
</dbReference>
<keyword evidence="4 12" id="KW-0479">Metal-binding</keyword>
<feature type="binding site" description="axial binding residue" evidence="12">
    <location>
        <position position="134"/>
    </location>
    <ligand>
        <name>heme c</name>
        <dbReference type="ChEBI" id="CHEBI:61717"/>
        <label>2</label>
    </ligand>
    <ligandPart>
        <name>Fe</name>
        <dbReference type="ChEBI" id="CHEBI:18248"/>
    </ligandPart>
</feature>
<dbReference type="InterPro" id="IPR008168">
    <property type="entry name" value="Cyt_C_IC"/>
</dbReference>
<evidence type="ECO:0000256" key="2">
    <source>
        <dbReference type="ARBA" id="ARBA00022448"/>
    </source>
</evidence>
<feature type="binding site" description="axial binding residue" evidence="12">
    <location>
        <position position="38"/>
    </location>
    <ligand>
        <name>heme c</name>
        <dbReference type="ChEBI" id="CHEBI:61717"/>
        <label>1</label>
    </ligand>
    <ligandPart>
        <name>Fe</name>
        <dbReference type="ChEBI" id="CHEBI:18248"/>
    </ligandPart>
</feature>
<dbReference type="InterPro" id="IPR036909">
    <property type="entry name" value="Cyt_c-like_dom_sf"/>
</dbReference>
<organism evidence="15 16">
    <name type="scientific">Alkalimarinus sediminis</name>
    <dbReference type="NCBI Taxonomy" id="1632866"/>
    <lineage>
        <taxon>Bacteria</taxon>
        <taxon>Pseudomonadati</taxon>
        <taxon>Pseudomonadota</taxon>
        <taxon>Gammaproteobacteria</taxon>
        <taxon>Alteromonadales</taxon>
        <taxon>Alteromonadaceae</taxon>
        <taxon>Alkalimarinus</taxon>
    </lineage>
</organism>
<feature type="signal peptide" evidence="13">
    <location>
        <begin position="1"/>
        <end position="20"/>
    </location>
</feature>
<comment type="PTM">
    <text evidence="11">Binds 2 heme c groups covalently per subunit.</text>
</comment>
<feature type="chain" id="PRO_5038703443" description="Cytochrome c4" evidence="13">
    <location>
        <begin position="21"/>
        <end position="201"/>
    </location>
</feature>
<keyword evidence="2" id="KW-0813">Transport</keyword>
<dbReference type="SUPFAM" id="SSF46626">
    <property type="entry name" value="Cytochrome c"/>
    <property type="match status" value="2"/>
</dbReference>
<feature type="binding site" description="covalent" evidence="11">
    <location>
        <position position="34"/>
    </location>
    <ligand>
        <name>heme c</name>
        <dbReference type="ChEBI" id="CHEBI:61717"/>
        <label>1</label>
    </ligand>
</feature>
<dbReference type="GO" id="GO:0005506">
    <property type="term" value="F:iron ion binding"/>
    <property type="evidence" value="ECO:0007669"/>
    <property type="project" value="InterPro"/>
</dbReference>
<reference evidence="15" key="1">
    <citation type="submission" date="2022-07" db="EMBL/GenBank/DDBJ databases">
        <title>Alkalimarinus sp. nov., isolated from gut of a Alitta virens.</title>
        <authorList>
            <person name="Yang A.I."/>
            <person name="Shin N.-R."/>
        </authorList>
    </citation>
    <scope>NUCLEOTIDE SEQUENCE</scope>
    <source>
        <strain evidence="15">FA028</strain>
    </source>
</reference>
<dbReference type="Proteomes" id="UP001164472">
    <property type="component" value="Chromosome"/>
</dbReference>
<evidence type="ECO:0000256" key="10">
    <source>
        <dbReference type="ARBA" id="ARBA00068434"/>
    </source>
</evidence>
<evidence type="ECO:0000256" key="7">
    <source>
        <dbReference type="ARBA" id="ARBA00022982"/>
    </source>
</evidence>
<sequence length="201" mass="20786">MKNFVAGLVLAIGVTGVAQAEGDATAGQQKTAVCAGCHGVDGNSMVPTFPKLAGQGEKYLVKQMVDIKNGDRAVPEMTGLLDNLTDQDLQDIAAYFAAQKTSIGQAKAELVEKGQALYRAGNMATGLAACTACHGPSGEGNGPAAFPALSGQFSVYIAAQLKKFRSGERANDGDSRMMRDIAAKLSDAEIEAVSSYVSGLH</sequence>
<evidence type="ECO:0000256" key="11">
    <source>
        <dbReference type="PIRSR" id="PIRSR000005-1"/>
    </source>
</evidence>
<dbReference type="InterPro" id="IPR050597">
    <property type="entry name" value="Cytochrome_c_Oxidase_Subunit"/>
</dbReference>
<accession>A0A9E8HJQ5</accession>
<dbReference type="InterPro" id="IPR024167">
    <property type="entry name" value="Cytochrome_c4-like"/>
</dbReference>
<dbReference type="RefSeq" id="WP_251811399.1">
    <property type="nucleotide sequence ID" value="NZ_CP101527.1"/>
</dbReference>
<evidence type="ECO:0000256" key="3">
    <source>
        <dbReference type="ARBA" id="ARBA00022617"/>
    </source>
</evidence>
<evidence type="ECO:0000256" key="6">
    <source>
        <dbReference type="ARBA" id="ARBA00022764"/>
    </source>
</evidence>
<dbReference type="AlphaFoldDB" id="A0A9E8HJQ5"/>
<feature type="domain" description="Cytochrome c" evidence="14">
    <location>
        <begin position="22"/>
        <end position="100"/>
    </location>
</feature>
<evidence type="ECO:0000256" key="9">
    <source>
        <dbReference type="ARBA" id="ARBA00053316"/>
    </source>
</evidence>
<dbReference type="GO" id="GO:0009055">
    <property type="term" value="F:electron transfer activity"/>
    <property type="evidence" value="ECO:0007669"/>
    <property type="project" value="InterPro"/>
</dbReference>
<evidence type="ECO:0000256" key="4">
    <source>
        <dbReference type="ARBA" id="ARBA00022723"/>
    </source>
</evidence>
<keyword evidence="5 13" id="KW-0732">Signal</keyword>
<dbReference type="PIRSF" id="PIRSF000005">
    <property type="entry name" value="Cytochrome_c4"/>
    <property type="match status" value="1"/>
</dbReference>
<dbReference type="PANTHER" id="PTHR33751">
    <property type="entry name" value="CBB3-TYPE CYTOCHROME C OXIDASE SUBUNIT FIXP"/>
    <property type="match status" value="1"/>
</dbReference>
<keyword evidence="6" id="KW-0574">Periplasm</keyword>
<comment type="function">
    <text evidence="9">Diheme, high potential cytochrome c believed to be an intermediate electron donor to terminal oxidation systems.</text>
</comment>
<evidence type="ECO:0000256" key="1">
    <source>
        <dbReference type="ARBA" id="ARBA00004418"/>
    </source>
</evidence>
<evidence type="ECO:0000256" key="8">
    <source>
        <dbReference type="ARBA" id="ARBA00023004"/>
    </source>
</evidence>
<dbReference type="PRINTS" id="PR00605">
    <property type="entry name" value="CYTCHROMECIC"/>
</dbReference>
<feature type="binding site" description="covalent" evidence="11">
    <location>
        <position position="130"/>
    </location>
    <ligand>
        <name>heme c</name>
        <dbReference type="ChEBI" id="CHEBI:61717"/>
        <label>2</label>
    </ligand>
</feature>
<name>A0A9E8HJQ5_9ALTE</name>
<dbReference type="Pfam" id="PF00034">
    <property type="entry name" value="Cytochrom_C"/>
    <property type="match status" value="2"/>
</dbReference>
<keyword evidence="8 12" id="KW-0408">Iron</keyword>